<keyword evidence="3" id="KW-1185">Reference proteome</keyword>
<dbReference type="Proteomes" id="UP000515123">
    <property type="component" value="Unplaced"/>
</dbReference>
<dbReference type="GeneID" id="109704196"/>
<feature type="domain" description="DUF4218" evidence="2">
    <location>
        <begin position="1"/>
        <end position="85"/>
    </location>
</feature>
<reference evidence="4" key="2">
    <citation type="submission" date="2025-08" db="UniProtKB">
        <authorList>
            <consortium name="RefSeq"/>
        </authorList>
    </citation>
    <scope>IDENTIFICATION</scope>
    <source>
        <tissue evidence="4">Leaf</tissue>
    </source>
</reference>
<organism evidence="3 4">
    <name type="scientific">Ananas comosus</name>
    <name type="common">Pineapple</name>
    <name type="synonym">Ananas ananas</name>
    <dbReference type="NCBI Taxonomy" id="4615"/>
    <lineage>
        <taxon>Eukaryota</taxon>
        <taxon>Viridiplantae</taxon>
        <taxon>Streptophyta</taxon>
        <taxon>Embryophyta</taxon>
        <taxon>Tracheophyta</taxon>
        <taxon>Spermatophyta</taxon>
        <taxon>Magnoliopsida</taxon>
        <taxon>Liliopsida</taxon>
        <taxon>Poales</taxon>
        <taxon>Bromeliaceae</taxon>
        <taxon>Bromelioideae</taxon>
        <taxon>Ananas</taxon>
    </lineage>
</organism>
<proteinExistence type="predicted"/>
<keyword evidence="1" id="KW-0732">Signal</keyword>
<dbReference type="OrthoDB" id="617512at2759"/>
<evidence type="ECO:0000313" key="4">
    <source>
        <dbReference type="RefSeq" id="XP_020080551.1"/>
    </source>
</evidence>
<protein>
    <submittedName>
        <fullName evidence="4">Uncharacterized protein LOC109704196 isoform X1</fullName>
    </submittedName>
</protein>
<dbReference type="PANTHER" id="PTHR33144:SF16">
    <property type="entry name" value="OS02G0129000 PROTEIN"/>
    <property type="match status" value="1"/>
</dbReference>
<evidence type="ECO:0000313" key="3">
    <source>
        <dbReference type="Proteomes" id="UP000515123"/>
    </source>
</evidence>
<dbReference type="InterPro" id="IPR004252">
    <property type="entry name" value="Probable_transposase_24"/>
</dbReference>
<gene>
    <name evidence="4" type="primary">LOC109704196</name>
</gene>
<dbReference type="Pfam" id="PF13960">
    <property type="entry name" value="DUF4218"/>
    <property type="match status" value="1"/>
</dbReference>
<feature type="signal peptide" evidence="1">
    <location>
        <begin position="1"/>
        <end position="22"/>
    </location>
</feature>
<evidence type="ECO:0000256" key="1">
    <source>
        <dbReference type="SAM" id="SignalP"/>
    </source>
</evidence>
<feature type="chain" id="PRO_5027744736" evidence="1">
    <location>
        <begin position="23"/>
        <end position="425"/>
    </location>
</feature>
<name>A0A6P5EBC6_ANACO</name>
<sequence>MIFPPRFFTVMVHLVIHLASEARIAGPVHYRWMYPIERYLSTLKSFVRNRAHPEGSIAEAYLAQECMTFCSRYIKAFMAKRQRLRIVQSRAEYQEEQRQSTQSQPQSQQNLQHDFNMQVEEHVHLDQENTGHEEIETVTVEDETGRRTRGKTLLADLWVLPPSHRVVVDCNTYGQPIGNERGLLGQFLGTIARNGGLCSLSHKDWRYVKKEKKLDILNQVKKKFLYHQSCEKWIFKSAGRKWKDYKCSLKARYFDDLASLDEMYKKVLEDIVRDQWISLVNFWKTETAKLRSEKNKRSRTLQETTHTAGTKSFARVAAEMKQKHLERKESTRSEVYLKTHKYKNGDFVNDKLAADLQSKIIENQESSNSHGRVAWEGDAYSDVIGKDKYGYMRGVGLAPSPSELLKPMISSRFDGIQITTLDETI</sequence>
<dbReference type="AlphaFoldDB" id="A0A6P5EBC6"/>
<reference evidence="3" key="1">
    <citation type="journal article" date="2015" name="Nat. Genet.">
        <title>The pineapple genome and the evolution of CAM photosynthesis.</title>
        <authorList>
            <person name="Ming R."/>
            <person name="VanBuren R."/>
            <person name="Wai C.M."/>
            <person name="Tang H."/>
            <person name="Schatz M.C."/>
            <person name="Bowers J.E."/>
            <person name="Lyons E."/>
            <person name="Wang M.L."/>
            <person name="Chen J."/>
            <person name="Biggers E."/>
            <person name="Zhang J."/>
            <person name="Huang L."/>
            <person name="Zhang L."/>
            <person name="Miao W."/>
            <person name="Zhang J."/>
            <person name="Ye Z."/>
            <person name="Miao C."/>
            <person name="Lin Z."/>
            <person name="Wang H."/>
            <person name="Zhou H."/>
            <person name="Yim W.C."/>
            <person name="Priest H.D."/>
            <person name="Zheng C."/>
            <person name="Woodhouse M."/>
            <person name="Edger P.P."/>
            <person name="Guyot R."/>
            <person name="Guo H.B."/>
            <person name="Guo H."/>
            <person name="Zheng G."/>
            <person name="Singh R."/>
            <person name="Sharma A."/>
            <person name="Min X."/>
            <person name="Zheng Y."/>
            <person name="Lee H."/>
            <person name="Gurtowski J."/>
            <person name="Sedlazeck F.J."/>
            <person name="Harkess A."/>
            <person name="McKain M.R."/>
            <person name="Liao Z."/>
            <person name="Fang J."/>
            <person name="Liu J."/>
            <person name="Zhang X."/>
            <person name="Zhang Q."/>
            <person name="Hu W."/>
            <person name="Qin Y."/>
            <person name="Wang K."/>
            <person name="Chen L.Y."/>
            <person name="Shirley N."/>
            <person name="Lin Y.R."/>
            <person name="Liu L.Y."/>
            <person name="Hernandez A.G."/>
            <person name="Wright C.L."/>
            <person name="Bulone V."/>
            <person name="Tuskan G.A."/>
            <person name="Heath K."/>
            <person name="Zee F."/>
            <person name="Moore P.H."/>
            <person name="Sunkar R."/>
            <person name="Leebens-Mack J.H."/>
            <person name="Mockler T."/>
            <person name="Bennetzen J.L."/>
            <person name="Freeling M."/>
            <person name="Sankoff D."/>
            <person name="Paterson A.H."/>
            <person name="Zhu X."/>
            <person name="Yang X."/>
            <person name="Smith J.A."/>
            <person name="Cushman J.C."/>
            <person name="Paull R.E."/>
            <person name="Yu Q."/>
        </authorList>
    </citation>
    <scope>NUCLEOTIDE SEQUENCE [LARGE SCALE GENOMIC DNA]</scope>
    <source>
        <strain evidence="3">cv. F153</strain>
    </source>
</reference>
<dbReference type="Pfam" id="PF03004">
    <property type="entry name" value="Transposase_24"/>
    <property type="match status" value="1"/>
</dbReference>
<dbReference type="RefSeq" id="XP_020080551.1">
    <property type="nucleotide sequence ID" value="XM_020224962.1"/>
</dbReference>
<dbReference type="PANTHER" id="PTHR33144">
    <property type="entry name" value="OS10G0409366 PROTEIN-RELATED"/>
    <property type="match status" value="1"/>
</dbReference>
<dbReference type="InterPro" id="IPR025452">
    <property type="entry name" value="DUF4218"/>
</dbReference>
<accession>A0A6P5EBC6</accession>
<evidence type="ECO:0000259" key="2">
    <source>
        <dbReference type="Pfam" id="PF13960"/>
    </source>
</evidence>